<dbReference type="AlphaFoldDB" id="A0A9N8HJG5"/>
<keyword evidence="2" id="KW-0732">Signal</keyword>
<feature type="region of interest" description="Disordered" evidence="1">
    <location>
        <begin position="151"/>
        <end position="170"/>
    </location>
</feature>
<protein>
    <submittedName>
        <fullName evidence="3">Uncharacterized protein</fullName>
    </submittedName>
</protein>
<reference evidence="3" key="1">
    <citation type="submission" date="2020-06" db="EMBL/GenBank/DDBJ databases">
        <authorList>
            <consortium name="Plant Systems Biology data submission"/>
        </authorList>
    </citation>
    <scope>NUCLEOTIDE SEQUENCE</scope>
    <source>
        <strain evidence="3">D6</strain>
    </source>
</reference>
<proteinExistence type="predicted"/>
<evidence type="ECO:0000313" key="3">
    <source>
        <dbReference type="EMBL" id="CAB9512713.1"/>
    </source>
</evidence>
<organism evidence="3 4">
    <name type="scientific">Seminavis robusta</name>
    <dbReference type="NCBI Taxonomy" id="568900"/>
    <lineage>
        <taxon>Eukaryota</taxon>
        <taxon>Sar</taxon>
        <taxon>Stramenopiles</taxon>
        <taxon>Ochrophyta</taxon>
        <taxon>Bacillariophyta</taxon>
        <taxon>Bacillariophyceae</taxon>
        <taxon>Bacillariophycidae</taxon>
        <taxon>Naviculales</taxon>
        <taxon>Naviculaceae</taxon>
        <taxon>Seminavis</taxon>
    </lineage>
</organism>
<comment type="caution">
    <text evidence="3">The sequence shown here is derived from an EMBL/GenBank/DDBJ whole genome shotgun (WGS) entry which is preliminary data.</text>
</comment>
<evidence type="ECO:0000256" key="2">
    <source>
        <dbReference type="SAM" id="SignalP"/>
    </source>
</evidence>
<feature type="compositionally biased region" description="Basic and acidic residues" evidence="1">
    <location>
        <begin position="237"/>
        <end position="249"/>
    </location>
</feature>
<feature type="compositionally biased region" description="Acidic residues" evidence="1">
    <location>
        <begin position="266"/>
        <end position="279"/>
    </location>
</feature>
<dbReference type="Proteomes" id="UP001153069">
    <property type="component" value="Unassembled WGS sequence"/>
</dbReference>
<evidence type="ECO:0000313" key="4">
    <source>
        <dbReference type="Proteomes" id="UP001153069"/>
    </source>
</evidence>
<evidence type="ECO:0000256" key="1">
    <source>
        <dbReference type="SAM" id="MobiDB-lite"/>
    </source>
</evidence>
<sequence length="279" mass="28486">MGRPAKTSCCCYLIRFLWLAACLVVTVQAQQSGCGVCASTGDCSHAFKGNPGQFCGTFFSKQQSTAKPCCCPVQSSCKLGPDTCQCHVSGNSSSNSSSSGGNSNGTTTDLTGIVLFVIATCVVVGCCYKGCCQKQEPKQVYTGPVFVEEEVQPSAPVETDPLAPPPATNPSYAATAPTLRASNPSSGPAFGRTYTNPAGLTARPTYRPTGIGNWLAGGLGIATGAAAGSLVTHQLDTQRETSDSHRYGDDPYGSGIGGGHDIAGDTGDDDGGVDIEGDS</sequence>
<dbReference type="EMBL" id="CAICTM010000550">
    <property type="protein sequence ID" value="CAB9512713.1"/>
    <property type="molecule type" value="Genomic_DNA"/>
</dbReference>
<accession>A0A9N8HJG5</accession>
<feature type="signal peptide" evidence="2">
    <location>
        <begin position="1"/>
        <end position="29"/>
    </location>
</feature>
<keyword evidence="4" id="KW-1185">Reference proteome</keyword>
<dbReference type="OrthoDB" id="75760at2759"/>
<feature type="region of interest" description="Disordered" evidence="1">
    <location>
        <begin position="237"/>
        <end position="279"/>
    </location>
</feature>
<gene>
    <name evidence="3" type="ORF">SEMRO_551_G164930.1</name>
</gene>
<name>A0A9N8HJG5_9STRA</name>
<feature type="chain" id="PRO_5040487203" evidence="2">
    <location>
        <begin position="30"/>
        <end position="279"/>
    </location>
</feature>